<comment type="similarity">
    <text evidence="1">Belongs to the peptidase S33 family.</text>
</comment>
<feature type="domain" description="AB hydrolase-1" evidence="3">
    <location>
        <begin position="42"/>
        <end position="184"/>
    </location>
</feature>
<protein>
    <submittedName>
        <fullName evidence="4">Alpha/beta hydrolase</fullName>
    </submittedName>
</protein>
<reference evidence="4" key="1">
    <citation type="submission" date="2022-10" db="EMBL/GenBank/DDBJ databases">
        <title>The WGS of Solirubrobacter phytolaccae KCTC 29190.</title>
        <authorList>
            <person name="Jiang Z."/>
        </authorList>
    </citation>
    <scope>NUCLEOTIDE SEQUENCE</scope>
    <source>
        <strain evidence="4">KCTC 29190</strain>
    </source>
</reference>
<sequence>MIPGLFVAEHEVEVPLDHADPTGEQITVFAREIADPDGRERPWLVYLQGGPGHESPRPTGNPRGPAWLSRALEDFRVLLLDQRGTGRSTPVTGREPASYLTHFRADSIVRDCERLRTALGSAPWSVLGQSFGGITLLSYLSLEPQGLREAFITGGVPGIGVHVDDIFGATWKRIEDRSRRYYARYPEDRKRMLALLETDGVAPDRIRSIGNWLGMSDGFERVHYVLELPPHSPAFRADAHDPLDLIRNPIYGLLHEACWADGFATNWSALRVRPELPPEYFTAEHILPSMFDGSVATTAEALARHEWPRLFDEDVLAANAVPVAAVIYTDDLYLERRFSEQTVERFPNFTPWLTNEYEHNGLRVDGGRILGRLIDLARGRA</sequence>
<evidence type="ECO:0000313" key="5">
    <source>
        <dbReference type="Proteomes" id="UP001147653"/>
    </source>
</evidence>
<keyword evidence="5" id="KW-1185">Reference proteome</keyword>
<gene>
    <name evidence="4" type="ORF">OJ997_06880</name>
</gene>
<dbReference type="PRINTS" id="PR00793">
    <property type="entry name" value="PROAMNOPTASE"/>
</dbReference>
<dbReference type="SUPFAM" id="SSF53474">
    <property type="entry name" value="alpha/beta-Hydrolases"/>
    <property type="match status" value="1"/>
</dbReference>
<dbReference type="GO" id="GO:0004177">
    <property type="term" value="F:aminopeptidase activity"/>
    <property type="evidence" value="ECO:0007669"/>
    <property type="project" value="UniProtKB-EC"/>
</dbReference>
<evidence type="ECO:0000256" key="2">
    <source>
        <dbReference type="ARBA" id="ARBA00022801"/>
    </source>
</evidence>
<dbReference type="Pfam" id="PF00561">
    <property type="entry name" value="Abhydrolase_1"/>
    <property type="match status" value="1"/>
</dbReference>
<dbReference type="GO" id="GO:0006508">
    <property type="term" value="P:proteolysis"/>
    <property type="evidence" value="ECO:0007669"/>
    <property type="project" value="InterPro"/>
</dbReference>
<organism evidence="4 5">
    <name type="scientific">Solirubrobacter phytolaccae</name>
    <dbReference type="NCBI Taxonomy" id="1404360"/>
    <lineage>
        <taxon>Bacteria</taxon>
        <taxon>Bacillati</taxon>
        <taxon>Actinomycetota</taxon>
        <taxon>Thermoleophilia</taxon>
        <taxon>Solirubrobacterales</taxon>
        <taxon>Solirubrobacteraceae</taxon>
        <taxon>Solirubrobacter</taxon>
    </lineage>
</organism>
<name>A0A9X3N5F4_9ACTN</name>
<dbReference type="InterPro" id="IPR051601">
    <property type="entry name" value="Serine_prot/Carboxylest_S33"/>
</dbReference>
<dbReference type="InterPro" id="IPR029058">
    <property type="entry name" value="AB_hydrolase_fold"/>
</dbReference>
<dbReference type="RefSeq" id="WP_270024323.1">
    <property type="nucleotide sequence ID" value="NZ_JAPDDP010000008.1"/>
</dbReference>
<dbReference type="PANTHER" id="PTHR43248">
    <property type="entry name" value="2-SUCCINYL-6-HYDROXY-2,4-CYCLOHEXADIENE-1-CARBOXYLATE SYNTHASE"/>
    <property type="match status" value="1"/>
</dbReference>
<dbReference type="AlphaFoldDB" id="A0A9X3N5F4"/>
<dbReference type="InterPro" id="IPR000073">
    <property type="entry name" value="AB_hydrolase_1"/>
</dbReference>
<accession>A0A9X3N5F4</accession>
<proteinExistence type="inferred from homology"/>
<dbReference type="InterPro" id="IPR002410">
    <property type="entry name" value="Peptidase_S33"/>
</dbReference>
<dbReference type="Gene3D" id="3.40.50.1820">
    <property type="entry name" value="alpha/beta hydrolase"/>
    <property type="match status" value="1"/>
</dbReference>
<dbReference type="EMBL" id="JAPDDP010000008">
    <property type="protein sequence ID" value="MDA0180013.1"/>
    <property type="molecule type" value="Genomic_DNA"/>
</dbReference>
<evidence type="ECO:0000259" key="3">
    <source>
        <dbReference type="Pfam" id="PF00561"/>
    </source>
</evidence>
<dbReference type="PANTHER" id="PTHR43248:SF2">
    <property type="entry name" value="PROLYL AMINOPEPTIDASE"/>
    <property type="match status" value="1"/>
</dbReference>
<evidence type="ECO:0000256" key="1">
    <source>
        <dbReference type="ARBA" id="ARBA00010088"/>
    </source>
</evidence>
<dbReference type="Proteomes" id="UP001147653">
    <property type="component" value="Unassembled WGS sequence"/>
</dbReference>
<evidence type="ECO:0000313" key="4">
    <source>
        <dbReference type="EMBL" id="MDA0180013.1"/>
    </source>
</evidence>
<comment type="caution">
    <text evidence="4">The sequence shown here is derived from an EMBL/GenBank/DDBJ whole genome shotgun (WGS) entry which is preliminary data.</text>
</comment>
<keyword evidence="2 4" id="KW-0378">Hydrolase</keyword>